<keyword evidence="13" id="KW-1185">Reference proteome</keyword>
<evidence type="ECO:0000259" key="10">
    <source>
        <dbReference type="Pfam" id="PF00675"/>
    </source>
</evidence>
<dbReference type="GO" id="GO:0006508">
    <property type="term" value="P:proteolysis"/>
    <property type="evidence" value="ECO:0007669"/>
    <property type="project" value="UniProtKB-KW"/>
</dbReference>
<dbReference type="PROSITE" id="PS51257">
    <property type="entry name" value="PROKAR_LIPOPROTEIN"/>
    <property type="match status" value="1"/>
</dbReference>
<comment type="caution">
    <text evidence="12">The sequence shown here is derived from an EMBL/GenBank/DDBJ whole genome shotgun (WGS) entry which is preliminary data.</text>
</comment>
<sequence length="946" mass="107542">MKKILYIVLLTSIMASCDSQKKAVEKKIKEVEKVVKEEVKSPEIPIDPSVKIGKLSNGITYYIKNNGKPADKVELRLAINAGSILEDNDQLGVAHFMEHMNFNGTKNFKKNELINYLQSIGVKFGADLNAYTGFDQTVYILPIPSDDEAKLDKGFQIIRDWAGNALLEEKDIDEERGVVLEEYRSRRGADSRMMEKYLPKMMFGSKYADRLPIGTEESIKNFSYESIRRFQKDWYRPDLMAVIAVGDVDVAQLENKIKKYFSDVPVSKNPRERKSFSIKNHKETFVAIEADKETPFARVQLMYKDREDATPTKTVLDYRNSIVQSLFTQMINNRLDELRNAENPPFVFGFSYHGGTYARNREAYQSQATTSADGQLKGLNALLEESERVKRFGFKKGELDRAKKNVMARLEKSYKNRDKNESGRIVGAYVSNFLDERPIPGVAWRFDMNKKILPSITLEEVNNVIQDYIYDDNRVIIITGPKKVVTEAQVLNALEAVKTKELKPYEDKEVAASLITNEPSMGKITGFSENKELSTKTFTLENGAKVTYKKTDFKNDEILFTAYSYGGTSLYTDEELKATSFANGALTDAGINGYTISDMSKMMSGKIANARPYIGGISEGFNGSASPKDLEILFQQVHLYFTALNKDEKAFKSSINKNKSFLGNLLASPNFFFQKEMSDFMNADNPRYTGFPSVEKYDAADYDLAYKKYKERFADAGDFNFYFVGNIDERKLARLAMKYIASLPGKNSNENYKVSDFRPIKGSHTKVVNKGKDPKSNVRIIYQGETEYDKKEALAFKSLGEIIGIKLTEKLREQEGGVYSSRTRGNISKMPYGRYNFSISFPCAPENVEKLKNIAVKEIENVVKNGPTDEDLSKTKKAQILDHKESVKRNRYWLNLIKNIDYMKNDASDTMNFEERVNALTKADIQKVAKKYLTDGYILGILNPEK</sequence>
<dbReference type="PANTHER" id="PTHR43690:SF34">
    <property type="entry name" value="ZINC PROTEASE PQQL-LIKE"/>
    <property type="match status" value="1"/>
</dbReference>
<dbReference type="AlphaFoldDB" id="A0A2S7WKE5"/>
<dbReference type="Proteomes" id="UP000238882">
    <property type="component" value="Unassembled WGS sequence"/>
</dbReference>
<dbReference type="GO" id="GO:0046872">
    <property type="term" value="F:metal ion binding"/>
    <property type="evidence" value="ECO:0007669"/>
    <property type="project" value="UniProtKB-KW"/>
</dbReference>
<dbReference type="RefSeq" id="WP_105014656.1">
    <property type="nucleotide sequence ID" value="NZ_MSCN01000001.1"/>
</dbReference>
<dbReference type="PANTHER" id="PTHR43690">
    <property type="entry name" value="NARDILYSIN"/>
    <property type="match status" value="1"/>
</dbReference>
<keyword evidence="3" id="KW-0645">Protease</keyword>
<feature type="domain" description="Peptidase M16 N-terminal" evidence="10">
    <location>
        <begin position="66"/>
        <end position="204"/>
    </location>
</feature>
<feature type="domain" description="Peptidase M16 C-terminal" evidence="11">
    <location>
        <begin position="221"/>
        <end position="405"/>
    </location>
</feature>
<evidence type="ECO:0000256" key="2">
    <source>
        <dbReference type="ARBA" id="ARBA00007261"/>
    </source>
</evidence>
<keyword evidence="6" id="KW-0862">Zinc</keyword>
<dbReference type="Pfam" id="PF00675">
    <property type="entry name" value="Peptidase_M16"/>
    <property type="match status" value="1"/>
</dbReference>
<evidence type="ECO:0000256" key="4">
    <source>
        <dbReference type="ARBA" id="ARBA00022723"/>
    </source>
</evidence>
<dbReference type="InterPro" id="IPR050626">
    <property type="entry name" value="Peptidase_M16"/>
</dbReference>
<reference evidence="12 13" key="1">
    <citation type="submission" date="2016-12" db="EMBL/GenBank/DDBJ databases">
        <title>Trade-off between light-utilization and light-protection in marine flavobacteria.</title>
        <authorList>
            <person name="Kumagai Y."/>
            <person name="Yoshizawa S."/>
            <person name="Kogure K."/>
            <person name="Iwasaki W."/>
        </authorList>
    </citation>
    <scope>NUCLEOTIDE SEQUENCE [LARGE SCALE GENOMIC DNA]</scope>
    <source>
        <strain evidence="12 13">NBRC 108759</strain>
    </source>
</reference>
<dbReference type="OrthoDB" id="9811314at2"/>
<evidence type="ECO:0000256" key="1">
    <source>
        <dbReference type="ARBA" id="ARBA00001947"/>
    </source>
</evidence>
<comment type="cofactor">
    <cofactor evidence="1">
        <name>Zn(2+)</name>
        <dbReference type="ChEBI" id="CHEBI:29105"/>
    </cofactor>
</comment>
<keyword evidence="9" id="KW-0175">Coiled coil</keyword>
<feature type="domain" description="Peptidase M16 C-terminal" evidence="11">
    <location>
        <begin position="707"/>
        <end position="878"/>
    </location>
</feature>
<feature type="coiled-coil region" evidence="9">
    <location>
        <begin position="14"/>
        <end position="41"/>
    </location>
</feature>
<dbReference type="InterPro" id="IPR011249">
    <property type="entry name" value="Metalloenz_LuxS/M16"/>
</dbReference>
<organism evidence="12 13">
    <name type="scientific">Polaribacter porphyrae</name>
    <dbReference type="NCBI Taxonomy" id="1137780"/>
    <lineage>
        <taxon>Bacteria</taxon>
        <taxon>Pseudomonadati</taxon>
        <taxon>Bacteroidota</taxon>
        <taxon>Flavobacteriia</taxon>
        <taxon>Flavobacteriales</taxon>
        <taxon>Flavobacteriaceae</taxon>
    </lineage>
</organism>
<protein>
    <submittedName>
        <fullName evidence="12">Peptidase M16</fullName>
    </submittedName>
</protein>
<evidence type="ECO:0000256" key="5">
    <source>
        <dbReference type="ARBA" id="ARBA00022801"/>
    </source>
</evidence>
<evidence type="ECO:0000256" key="7">
    <source>
        <dbReference type="ARBA" id="ARBA00023049"/>
    </source>
</evidence>
<keyword evidence="4" id="KW-0479">Metal-binding</keyword>
<dbReference type="PROSITE" id="PS00143">
    <property type="entry name" value="INSULINASE"/>
    <property type="match status" value="1"/>
</dbReference>
<evidence type="ECO:0000313" key="12">
    <source>
        <dbReference type="EMBL" id="PQJ78074.1"/>
    </source>
</evidence>
<keyword evidence="7" id="KW-0482">Metalloprotease</keyword>
<dbReference type="InterPro" id="IPR011765">
    <property type="entry name" value="Pept_M16_N"/>
</dbReference>
<evidence type="ECO:0000256" key="3">
    <source>
        <dbReference type="ARBA" id="ARBA00022670"/>
    </source>
</evidence>
<evidence type="ECO:0000256" key="9">
    <source>
        <dbReference type="SAM" id="Coils"/>
    </source>
</evidence>
<name>A0A2S7WKE5_9FLAO</name>
<dbReference type="InterPro" id="IPR007863">
    <property type="entry name" value="Peptidase_M16_C"/>
</dbReference>
<gene>
    <name evidence="12" type="ORF">BTO18_02200</name>
</gene>
<evidence type="ECO:0000256" key="6">
    <source>
        <dbReference type="ARBA" id="ARBA00022833"/>
    </source>
</evidence>
<proteinExistence type="inferred from homology"/>
<dbReference type="EMBL" id="MSCN01000001">
    <property type="protein sequence ID" value="PQJ78074.1"/>
    <property type="molecule type" value="Genomic_DNA"/>
</dbReference>
<keyword evidence="5" id="KW-0378">Hydrolase</keyword>
<dbReference type="InterPro" id="IPR001431">
    <property type="entry name" value="Pept_M16_Zn_BS"/>
</dbReference>
<evidence type="ECO:0000256" key="8">
    <source>
        <dbReference type="RuleBase" id="RU004447"/>
    </source>
</evidence>
<dbReference type="Gene3D" id="3.30.830.10">
    <property type="entry name" value="Metalloenzyme, LuxS/M16 peptidase-like"/>
    <property type="match status" value="4"/>
</dbReference>
<dbReference type="GO" id="GO:0004222">
    <property type="term" value="F:metalloendopeptidase activity"/>
    <property type="evidence" value="ECO:0007669"/>
    <property type="project" value="InterPro"/>
</dbReference>
<dbReference type="SUPFAM" id="SSF63411">
    <property type="entry name" value="LuxS/MPP-like metallohydrolase"/>
    <property type="match status" value="4"/>
</dbReference>
<evidence type="ECO:0000313" key="13">
    <source>
        <dbReference type="Proteomes" id="UP000238882"/>
    </source>
</evidence>
<accession>A0A2S7WKE5</accession>
<comment type="similarity">
    <text evidence="2 8">Belongs to the peptidase M16 family.</text>
</comment>
<dbReference type="Pfam" id="PF05193">
    <property type="entry name" value="Peptidase_M16_C"/>
    <property type="match status" value="2"/>
</dbReference>
<evidence type="ECO:0000259" key="11">
    <source>
        <dbReference type="Pfam" id="PF05193"/>
    </source>
</evidence>